<protein>
    <recommendedName>
        <fullName evidence="6">Xylanolytic transcriptional activator regulatory domain-containing protein</fullName>
    </recommendedName>
</protein>
<keyword evidence="4" id="KW-0804">Transcription</keyword>
<sequence length="490" mass="55538">MLALKDQVCRYSEQHKSASTADIFTADAIENVPNFPSVYFLDRDVFDNSKIGLPSIEIRLAPVVLEALQDTTDISTKYFSWVHLWMPIISMARWKNELTGPLSRPRADVNILALSMKLVLWAPGEDPHSRNPRHHEYLTLKSVFLRAETAGMFSLQLLQALILLTIYEYSHAIYPAAYVSVGTCVRYGLALGIDKQRQVEIDAKNLDLEEQEEKRRVWWAIIILDRIISRSATSPEPRPDDLLPVHDKDWDDGNINADRIYPVSAPASTNMGMLARLAQSAYLLGRVYRWQFHPTGNAQFDGEEQFQLDRALRALLNLTYLEGATRLMPICPQTALCFSALIILHSQPGRISPVVPNFGAAMSLQTTPYQRHAAIAEVLQFLRPIAQESTRSTAMFFRKKPWSIEKSSPLLIHWTYLIAVTYLRIKILLRAMSDPKSAGTYHDQGVTELVAQAEHGLDTMKQKLRLLGKQWVSVDENLRALEAREVASML</sequence>
<keyword evidence="2" id="KW-0479">Metal-binding</keyword>
<evidence type="ECO:0000256" key="2">
    <source>
        <dbReference type="ARBA" id="ARBA00022723"/>
    </source>
</evidence>
<evidence type="ECO:0000256" key="4">
    <source>
        <dbReference type="ARBA" id="ARBA00023163"/>
    </source>
</evidence>
<evidence type="ECO:0000256" key="5">
    <source>
        <dbReference type="ARBA" id="ARBA00023242"/>
    </source>
</evidence>
<evidence type="ECO:0000313" key="7">
    <source>
        <dbReference type="EMBL" id="KIW19987.1"/>
    </source>
</evidence>
<evidence type="ECO:0000259" key="6">
    <source>
        <dbReference type="SMART" id="SM00906"/>
    </source>
</evidence>
<dbReference type="EMBL" id="KN847492">
    <property type="protein sequence ID" value="KIW19987.1"/>
    <property type="molecule type" value="Genomic_DNA"/>
</dbReference>
<dbReference type="GO" id="GO:0005634">
    <property type="term" value="C:nucleus"/>
    <property type="evidence" value="ECO:0007669"/>
    <property type="project" value="UniProtKB-SubCell"/>
</dbReference>
<dbReference type="GO" id="GO:0003677">
    <property type="term" value="F:DNA binding"/>
    <property type="evidence" value="ECO:0007669"/>
    <property type="project" value="InterPro"/>
</dbReference>
<dbReference type="Proteomes" id="UP000053328">
    <property type="component" value="Unassembled WGS sequence"/>
</dbReference>
<evidence type="ECO:0000256" key="3">
    <source>
        <dbReference type="ARBA" id="ARBA00023015"/>
    </source>
</evidence>
<dbReference type="VEuPathDB" id="FungiDB:PV08_00562"/>
<evidence type="ECO:0000256" key="1">
    <source>
        <dbReference type="ARBA" id="ARBA00004123"/>
    </source>
</evidence>
<dbReference type="STRING" id="91928.A0A0D2A5F0"/>
<keyword evidence="3" id="KW-0805">Transcription regulation</keyword>
<dbReference type="CDD" id="cd12148">
    <property type="entry name" value="fungal_TF_MHR"/>
    <property type="match status" value="1"/>
</dbReference>
<keyword evidence="8" id="KW-1185">Reference proteome</keyword>
<dbReference type="GO" id="GO:0006351">
    <property type="term" value="P:DNA-templated transcription"/>
    <property type="evidence" value="ECO:0007669"/>
    <property type="project" value="InterPro"/>
</dbReference>
<organism evidence="7 8">
    <name type="scientific">Exophiala spinifera</name>
    <dbReference type="NCBI Taxonomy" id="91928"/>
    <lineage>
        <taxon>Eukaryota</taxon>
        <taxon>Fungi</taxon>
        <taxon>Dikarya</taxon>
        <taxon>Ascomycota</taxon>
        <taxon>Pezizomycotina</taxon>
        <taxon>Eurotiomycetes</taxon>
        <taxon>Chaetothyriomycetidae</taxon>
        <taxon>Chaetothyriales</taxon>
        <taxon>Herpotrichiellaceae</taxon>
        <taxon>Exophiala</taxon>
    </lineage>
</organism>
<feature type="domain" description="Xylanolytic transcriptional activator regulatory" evidence="6">
    <location>
        <begin position="177"/>
        <end position="252"/>
    </location>
</feature>
<keyword evidence="5" id="KW-0539">Nucleus</keyword>
<dbReference type="GeneID" id="27327645"/>
<dbReference type="RefSeq" id="XP_016240203.1">
    <property type="nucleotide sequence ID" value="XM_016374927.1"/>
</dbReference>
<dbReference type="GO" id="GO:0008270">
    <property type="term" value="F:zinc ion binding"/>
    <property type="evidence" value="ECO:0007669"/>
    <property type="project" value="InterPro"/>
</dbReference>
<dbReference type="OrthoDB" id="4145260at2759"/>
<dbReference type="AlphaFoldDB" id="A0A0D2A5F0"/>
<dbReference type="PANTHER" id="PTHR47338">
    <property type="entry name" value="ZN(II)2CYS6 TRANSCRIPTION FACTOR (EUROFUNG)-RELATED"/>
    <property type="match status" value="1"/>
</dbReference>
<dbReference type="InterPro" id="IPR050815">
    <property type="entry name" value="TF_fung"/>
</dbReference>
<comment type="subcellular location">
    <subcellularLocation>
        <location evidence="1">Nucleus</location>
    </subcellularLocation>
</comment>
<dbReference type="GO" id="GO:0000981">
    <property type="term" value="F:DNA-binding transcription factor activity, RNA polymerase II-specific"/>
    <property type="evidence" value="ECO:0007669"/>
    <property type="project" value="InterPro"/>
</dbReference>
<gene>
    <name evidence="7" type="ORF">PV08_00562</name>
</gene>
<evidence type="ECO:0000313" key="8">
    <source>
        <dbReference type="Proteomes" id="UP000053328"/>
    </source>
</evidence>
<name>A0A0D2A5F0_9EURO</name>
<proteinExistence type="predicted"/>
<dbReference type="Pfam" id="PF04082">
    <property type="entry name" value="Fungal_trans"/>
    <property type="match status" value="1"/>
</dbReference>
<accession>A0A0D2A5F0</accession>
<dbReference type="HOGENOM" id="CLU_023880_2_0_1"/>
<dbReference type="InterPro" id="IPR007219">
    <property type="entry name" value="XnlR_reg_dom"/>
</dbReference>
<reference evidence="7 8" key="1">
    <citation type="submission" date="2015-01" db="EMBL/GenBank/DDBJ databases">
        <title>The Genome Sequence of Exophiala spinifera CBS89968.</title>
        <authorList>
            <consortium name="The Broad Institute Genomics Platform"/>
            <person name="Cuomo C."/>
            <person name="de Hoog S."/>
            <person name="Gorbushina A."/>
            <person name="Stielow B."/>
            <person name="Teixiera M."/>
            <person name="Abouelleil A."/>
            <person name="Chapman S.B."/>
            <person name="Priest M."/>
            <person name="Young S.K."/>
            <person name="Wortman J."/>
            <person name="Nusbaum C."/>
            <person name="Birren B."/>
        </authorList>
    </citation>
    <scope>NUCLEOTIDE SEQUENCE [LARGE SCALE GENOMIC DNA]</scope>
    <source>
        <strain evidence="7 8">CBS 89968</strain>
    </source>
</reference>
<dbReference type="SMART" id="SM00906">
    <property type="entry name" value="Fungal_trans"/>
    <property type="match status" value="1"/>
</dbReference>
<dbReference type="PANTHER" id="PTHR47338:SF20">
    <property type="entry name" value="ZN(II)2CYS6 TRANSCRIPTION FACTOR (EUROFUNG)"/>
    <property type="match status" value="1"/>
</dbReference>